<sequence>MFRPALIAVALMAPAAAVAQTAPLAQVSQHLRAVTTMTANFVQTDRAGKSVGGVLSMKRPGKVRFQYQKGSPLTIVGDGKALTVYDSSVRQESRWPIGNSPLSVLLDPSKDLSRVAKVVPSPTPRMLLVEARDPKHPEFGTTTIAFDRVASAPAGLALMGWSTLDAQGNRSAVRLSNQRFNGPVDDRLFRWISPRRAGPRG</sequence>
<evidence type="ECO:0000313" key="4">
    <source>
        <dbReference type="Proteomes" id="UP001597400"/>
    </source>
</evidence>
<dbReference type="PANTHER" id="PTHR35869:SF1">
    <property type="entry name" value="OUTER-MEMBRANE LIPOPROTEIN CARRIER PROTEIN"/>
    <property type="match status" value="1"/>
</dbReference>
<dbReference type="Gene3D" id="2.50.20.10">
    <property type="entry name" value="Lipoprotein localisation LolA/LolB/LppX"/>
    <property type="match status" value="1"/>
</dbReference>
<keyword evidence="1 2" id="KW-0732">Signal</keyword>
<dbReference type="SUPFAM" id="SSF89392">
    <property type="entry name" value="Prokaryotic lipoproteins and lipoprotein localization factors"/>
    <property type="match status" value="1"/>
</dbReference>
<dbReference type="Proteomes" id="UP001597400">
    <property type="component" value="Unassembled WGS sequence"/>
</dbReference>
<comment type="caution">
    <text evidence="3">The sequence shown here is derived from an EMBL/GenBank/DDBJ whole genome shotgun (WGS) entry which is preliminary data.</text>
</comment>
<dbReference type="PANTHER" id="PTHR35869">
    <property type="entry name" value="OUTER-MEMBRANE LIPOPROTEIN CARRIER PROTEIN"/>
    <property type="match status" value="1"/>
</dbReference>
<feature type="signal peptide" evidence="2">
    <location>
        <begin position="1"/>
        <end position="19"/>
    </location>
</feature>
<reference evidence="4" key="1">
    <citation type="journal article" date="2019" name="Int. J. Syst. Evol. Microbiol.">
        <title>The Global Catalogue of Microorganisms (GCM) 10K type strain sequencing project: providing services to taxonomists for standard genome sequencing and annotation.</title>
        <authorList>
            <consortium name="The Broad Institute Genomics Platform"/>
            <consortium name="The Broad Institute Genome Sequencing Center for Infectious Disease"/>
            <person name="Wu L."/>
            <person name="Ma J."/>
        </authorList>
    </citation>
    <scope>NUCLEOTIDE SEQUENCE [LARGE SCALE GENOMIC DNA]</scope>
    <source>
        <strain evidence="4">CGMCC 1.12702</strain>
    </source>
</reference>
<dbReference type="InterPro" id="IPR029046">
    <property type="entry name" value="LolA/LolB/LppX"/>
</dbReference>
<keyword evidence="4" id="KW-1185">Reference proteome</keyword>
<gene>
    <name evidence="3" type="ORF">ACFSGX_17045</name>
</gene>
<dbReference type="Pfam" id="PF03548">
    <property type="entry name" value="LolA"/>
    <property type="match status" value="1"/>
</dbReference>
<accession>A0ABW4U429</accession>
<name>A0ABW4U429_9SPHN</name>
<dbReference type="EMBL" id="JBHUGS010000005">
    <property type="protein sequence ID" value="MFD1952486.1"/>
    <property type="molecule type" value="Genomic_DNA"/>
</dbReference>
<evidence type="ECO:0000256" key="1">
    <source>
        <dbReference type="ARBA" id="ARBA00022729"/>
    </source>
</evidence>
<dbReference type="RefSeq" id="WP_380931506.1">
    <property type="nucleotide sequence ID" value="NZ_JBHUGS010000005.1"/>
</dbReference>
<organism evidence="3 4">
    <name type="scientific">Sphingomonas arantia</name>
    <dbReference type="NCBI Taxonomy" id="1460676"/>
    <lineage>
        <taxon>Bacteria</taxon>
        <taxon>Pseudomonadati</taxon>
        <taxon>Pseudomonadota</taxon>
        <taxon>Alphaproteobacteria</taxon>
        <taxon>Sphingomonadales</taxon>
        <taxon>Sphingomonadaceae</taxon>
        <taxon>Sphingomonas</taxon>
    </lineage>
</organism>
<keyword evidence="3" id="KW-0449">Lipoprotein</keyword>
<protein>
    <submittedName>
        <fullName evidence="3">Outer membrane lipoprotein carrier protein LolA</fullName>
    </submittedName>
</protein>
<evidence type="ECO:0000313" key="3">
    <source>
        <dbReference type="EMBL" id="MFD1952486.1"/>
    </source>
</evidence>
<feature type="chain" id="PRO_5045379604" evidence="2">
    <location>
        <begin position="20"/>
        <end position="201"/>
    </location>
</feature>
<evidence type="ECO:0000256" key="2">
    <source>
        <dbReference type="SAM" id="SignalP"/>
    </source>
</evidence>
<proteinExistence type="predicted"/>
<dbReference type="InterPro" id="IPR004564">
    <property type="entry name" value="OM_lipoprot_carrier_LolA-like"/>
</dbReference>
<dbReference type="CDD" id="cd16325">
    <property type="entry name" value="LolA"/>
    <property type="match status" value="1"/>
</dbReference>